<keyword evidence="8" id="KW-0963">Cytoplasm</keyword>
<comment type="catalytic activity">
    <reaction evidence="2">
        <text>alpha-D-galactose = beta-D-galactose</text>
        <dbReference type="Rhea" id="RHEA:28675"/>
        <dbReference type="ChEBI" id="CHEBI:27667"/>
        <dbReference type="ChEBI" id="CHEBI:28061"/>
        <dbReference type="EC" id="5.1.3.3"/>
    </reaction>
    <physiologicalReaction direction="right-to-left" evidence="2">
        <dbReference type="Rhea" id="RHEA:28677"/>
    </physiologicalReaction>
</comment>
<dbReference type="GO" id="GO:0004034">
    <property type="term" value="F:aldose 1-epimerase activity"/>
    <property type="evidence" value="ECO:0007669"/>
    <property type="project" value="UniProtKB-EC"/>
</dbReference>
<evidence type="ECO:0000256" key="8">
    <source>
        <dbReference type="ARBA" id="ARBA00022490"/>
    </source>
</evidence>
<dbReference type="InterPro" id="IPR008183">
    <property type="entry name" value="Aldose_1/G6P_1-epimerase"/>
</dbReference>
<keyword evidence="11 13" id="KW-0119">Carbohydrate metabolism</keyword>
<protein>
    <recommendedName>
        <fullName evidence="13">Aldose 1-epimerase</fullName>
        <ecNumber evidence="13">5.1.3.3</ecNumber>
    </recommendedName>
</protein>
<evidence type="ECO:0000256" key="2">
    <source>
        <dbReference type="ARBA" id="ARBA00001712"/>
    </source>
</evidence>
<evidence type="ECO:0000256" key="10">
    <source>
        <dbReference type="ARBA" id="ARBA00023235"/>
    </source>
</evidence>
<name>A0ABD1EBD9_HYPHA</name>
<comment type="catalytic activity">
    <reaction evidence="1 13">
        <text>alpha-D-glucose = beta-D-glucose</text>
        <dbReference type="Rhea" id="RHEA:10264"/>
        <dbReference type="ChEBI" id="CHEBI:15903"/>
        <dbReference type="ChEBI" id="CHEBI:17925"/>
        <dbReference type="EC" id="5.1.3.3"/>
    </reaction>
</comment>
<dbReference type="InterPro" id="IPR015443">
    <property type="entry name" value="Aldose_1-epimerase"/>
</dbReference>
<dbReference type="Proteomes" id="UP001566132">
    <property type="component" value="Unassembled WGS sequence"/>
</dbReference>
<dbReference type="NCBIfam" id="NF008277">
    <property type="entry name" value="PRK11055.1"/>
    <property type="match status" value="1"/>
</dbReference>
<evidence type="ECO:0000256" key="12">
    <source>
        <dbReference type="ARBA" id="ARBA00045743"/>
    </source>
</evidence>
<dbReference type="PROSITE" id="PS00545">
    <property type="entry name" value="ALDOSE_1_EPIMERASE"/>
    <property type="match status" value="1"/>
</dbReference>
<dbReference type="PANTHER" id="PTHR10091">
    <property type="entry name" value="ALDOSE-1-EPIMERASE"/>
    <property type="match status" value="1"/>
</dbReference>
<organism evidence="17 18">
    <name type="scientific">Hypothenemus hampei</name>
    <name type="common">Coffee berry borer</name>
    <dbReference type="NCBI Taxonomy" id="57062"/>
    <lineage>
        <taxon>Eukaryota</taxon>
        <taxon>Metazoa</taxon>
        <taxon>Ecdysozoa</taxon>
        <taxon>Arthropoda</taxon>
        <taxon>Hexapoda</taxon>
        <taxon>Insecta</taxon>
        <taxon>Pterygota</taxon>
        <taxon>Neoptera</taxon>
        <taxon>Endopterygota</taxon>
        <taxon>Coleoptera</taxon>
        <taxon>Polyphaga</taxon>
        <taxon>Cucujiformia</taxon>
        <taxon>Curculionidae</taxon>
        <taxon>Scolytinae</taxon>
        <taxon>Hypothenemus</taxon>
    </lineage>
</organism>
<accession>A0ABD1EBD9</accession>
<keyword evidence="10 13" id="KW-0413">Isomerase</keyword>
<evidence type="ECO:0000256" key="4">
    <source>
        <dbReference type="ARBA" id="ARBA00004947"/>
    </source>
</evidence>
<dbReference type="InterPro" id="IPR014718">
    <property type="entry name" value="GH-type_carb-bd"/>
</dbReference>
<feature type="binding site" evidence="16">
    <location>
        <begin position="191"/>
        <end position="193"/>
    </location>
    <ligand>
        <name>beta-D-galactose</name>
        <dbReference type="ChEBI" id="CHEBI:27667"/>
    </ligand>
</feature>
<comment type="pathway">
    <text evidence="5 13">Carbohydrate metabolism; hexose metabolism.</text>
</comment>
<evidence type="ECO:0000256" key="1">
    <source>
        <dbReference type="ARBA" id="ARBA00001614"/>
    </source>
</evidence>
<evidence type="ECO:0000256" key="15">
    <source>
        <dbReference type="PIRSR" id="PIRSR005096-2"/>
    </source>
</evidence>
<dbReference type="FunFam" id="2.70.98.10:FF:000003">
    <property type="entry name" value="Aldose 1-epimerase"/>
    <property type="match status" value="1"/>
</dbReference>
<dbReference type="EC" id="5.1.3.3" evidence="13"/>
<dbReference type="InterPro" id="IPR011013">
    <property type="entry name" value="Gal_mutarotase_sf_dom"/>
</dbReference>
<evidence type="ECO:0000313" key="18">
    <source>
        <dbReference type="Proteomes" id="UP001566132"/>
    </source>
</evidence>
<evidence type="ECO:0000256" key="9">
    <source>
        <dbReference type="ARBA" id="ARBA00022553"/>
    </source>
</evidence>
<dbReference type="EMBL" id="JBDJPC010000009">
    <property type="protein sequence ID" value="KAL1491924.1"/>
    <property type="molecule type" value="Genomic_DNA"/>
</dbReference>
<dbReference type="InterPro" id="IPR018052">
    <property type="entry name" value="Ald1_epimerase_CS"/>
</dbReference>
<dbReference type="Pfam" id="PF01263">
    <property type="entry name" value="Aldose_epim"/>
    <property type="match status" value="1"/>
</dbReference>
<dbReference type="SUPFAM" id="SSF74650">
    <property type="entry name" value="Galactose mutarotase-like"/>
    <property type="match status" value="1"/>
</dbReference>
<sequence>MSSCNKSPPVTLTLDEFGSYVDKSGKTRNVTRFTWKNAKNTTIQAINYGATITSIKVADKTGKVEDIITGFDTIDEYFGVKNRFYGASVGRVANRIAGGRLNVDGVDYQLAKNNNGVNHLHGGDQGFDKRFWNYHINGTKVILTYLSPDLEENYPGDVLATITFELTSNNEFEIDYKASVSRTTPVNLTNHSYFNLGGHGSGSVELFKHEITINADKYTEVEQFIPTGKLVNVSGTVFDFRVARNLGDAIKSTPEGKGYDINYCINKASAQNIEFVASAFHPPSGRVMEVYSNQPGVQFYTGNALPETDTSNGKGAVYRKHGAFCLETQKFPDAVHHLNFPDVLVRPGEQYHHVAVFKFFIRN</sequence>
<dbReference type="PANTHER" id="PTHR10091:SF0">
    <property type="entry name" value="GALACTOSE MUTAROTASE"/>
    <property type="match status" value="1"/>
</dbReference>
<evidence type="ECO:0000256" key="3">
    <source>
        <dbReference type="ARBA" id="ARBA00004496"/>
    </source>
</evidence>
<evidence type="ECO:0000313" key="17">
    <source>
        <dbReference type="EMBL" id="KAL1491924.1"/>
    </source>
</evidence>
<evidence type="ECO:0000256" key="16">
    <source>
        <dbReference type="PIRSR" id="PIRSR005096-3"/>
    </source>
</evidence>
<keyword evidence="18" id="KW-1185">Reference proteome</keyword>
<evidence type="ECO:0000256" key="14">
    <source>
        <dbReference type="PIRSR" id="PIRSR005096-1"/>
    </source>
</evidence>
<dbReference type="PIRSF" id="PIRSF005096">
    <property type="entry name" value="GALM"/>
    <property type="match status" value="1"/>
</dbReference>
<feature type="binding site" evidence="16">
    <location>
        <begin position="94"/>
        <end position="95"/>
    </location>
    <ligand>
        <name>beta-D-galactose</name>
        <dbReference type="ChEBI" id="CHEBI:27667"/>
    </ligand>
</feature>
<evidence type="ECO:0000256" key="7">
    <source>
        <dbReference type="ARBA" id="ARBA00011245"/>
    </source>
</evidence>
<dbReference type="AlphaFoldDB" id="A0ABD1EBD9"/>
<comment type="subcellular location">
    <subcellularLocation>
        <location evidence="3">Cytoplasm</location>
    </subcellularLocation>
</comment>
<comment type="caution">
    <text evidence="17">The sequence shown here is derived from an EMBL/GenBank/DDBJ whole genome shotgun (WGS) entry which is preliminary data.</text>
</comment>
<evidence type="ECO:0000256" key="6">
    <source>
        <dbReference type="ARBA" id="ARBA00006206"/>
    </source>
</evidence>
<gene>
    <name evidence="17" type="ORF">ABEB36_012443</name>
</gene>
<dbReference type="InterPro" id="IPR047215">
    <property type="entry name" value="Galactose_mutarotase-like"/>
</dbReference>
<dbReference type="Gene3D" id="2.70.98.10">
    <property type="match status" value="1"/>
</dbReference>
<feature type="binding site" evidence="15">
    <location>
        <position position="260"/>
    </location>
    <ligand>
        <name>beta-D-galactose</name>
        <dbReference type="ChEBI" id="CHEBI:27667"/>
    </ligand>
</feature>
<comment type="similarity">
    <text evidence="6 13">Belongs to the aldose epimerase family.</text>
</comment>
<dbReference type="GO" id="GO:0005737">
    <property type="term" value="C:cytoplasm"/>
    <property type="evidence" value="ECO:0007669"/>
    <property type="project" value="UniProtKB-SubCell"/>
</dbReference>
<feature type="active site" description="Proton donor" evidence="14">
    <location>
        <position position="191"/>
    </location>
</feature>
<keyword evidence="9" id="KW-0597">Phosphoprotein</keyword>
<dbReference type="CDD" id="cd09019">
    <property type="entry name" value="galactose_mutarotase_like"/>
    <property type="match status" value="1"/>
</dbReference>
<proteinExistence type="inferred from homology"/>
<comment type="pathway">
    <text evidence="4">Carbohydrate metabolism; galactose metabolism.</text>
</comment>
<comment type="function">
    <text evidence="12">Mutarotase that catalyzes the interconversion of beta-D-galactose and alpha-D-galactose during galactose metabolism. Beta-D-galactose is metabolized in the liver into glucose 1-phosphate, the primary metabolic fuel, by the action of four enzymes that constitute the Leloir pathway: GALM, GALK1 (galactokinase), GALT (galactose-1-phosphate uridylyltransferase) and GALE (UDP-galactose-4'-epimerase). Involved in the maintenance of the equilibrium between the beta- and alpha-anomers of galactose, therefore ensuring a sufficient supply of the alpha-anomer for GALK1. Also active on D-glucose although shows a preference for galactose over glucose.</text>
</comment>
<comment type="subunit">
    <text evidence="7">Monomer.</text>
</comment>
<evidence type="ECO:0000256" key="13">
    <source>
        <dbReference type="PIRNR" id="PIRNR005096"/>
    </source>
</evidence>
<reference evidence="17 18" key="1">
    <citation type="submission" date="2024-05" db="EMBL/GenBank/DDBJ databases">
        <title>Genetic variation in Jamaican populations of the coffee berry borer (Hypothenemus hampei).</title>
        <authorList>
            <person name="Errbii M."/>
            <person name="Myrie A."/>
        </authorList>
    </citation>
    <scope>NUCLEOTIDE SEQUENCE [LARGE SCALE GENOMIC DNA]</scope>
    <source>
        <strain evidence="17">JA-Hopewell-2020-01-JO</strain>
        <tissue evidence="17">Whole body</tissue>
    </source>
</reference>
<evidence type="ECO:0000256" key="11">
    <source>
        <dbReference type="ARBA" id="ARBA00023277"/>
    </source>
</evidence>
<feature type="active site" description="Proton acceptor" evidence="14">
    <location>
        <position position="327"/>
    </location>
</feature>
<evidence type="ECO:0000256" key="5">
    <source>
        <dbReference type="ARBA" id="ARBA00005028"/>
    </source>
</evidence>